<evidence type="ECO:0000313" key="3">
    <source>
        <dbReference type="Proteomes" id="UP000769766"/>
    </source>
</evidence>
<dbReference type="SUPFAM" id="SSF51735">
    <property type="entry name" value="NAD(P)-binding Rossmann-fold domains"/>
    <property type="match status" value="1"/>
</dbReference>
<dbReference type="AlphaFoldDB" id="A0A932G290"/>
<reference evidence="2" key="1">
    <citation type="submission" date="2020-07" db="EMBL/GenBank/DDBJ databases">
        <title>Huge and variable diversity of episymbiotic CPR bacteria and DPANN archaea in groundwater ecosystems.</title>
        <authorList>
            <person name="He C.Y."/>
            <person name="Keren R."/>
            <person name="Whittaker M."/>
            <person name="Farag I.F."/>
            <person name="Doudna J."/>
            <person name="Cate J.H.D."/>
            <person name="Banfield J.F."/>
        </authorList>
    </citation>
    <scope>NUCLEOTIDE SEQUENCE</scope>
    <source>
        <strain evidence="2">NC_groundwater_672_Ag_B-0.1um_62_36</strain>
    </source>
</reference>
<dbReference type="PRINTS" id="PR00080">
    <property type="entry name" value="SDRFAMILY"/>
</dbReference>
<dbReference type="Pfam" id="PF00106">
    <property type="entry name" value="adh_short"/>
    <property type="match status" value="1"/>
</dbReference>
<dbReference type="InterPro" id="IPR002347">
    <property type="entry name" value="SDR_fam"/>
</dbReference>
<protein>
    <submittedName>
        <fullName evidence="2">SDR family NAD(P)-dependent oxidoreductase</fullName>
    </submittedName>
</protein>
<feature type="non-terminal residue" evidence="2">
    <location>
        <position position="179"/>
    </location>
</feature>
<dbReference type="EMBL" id="JACPRF010000432">
    <property type="protein sequence ID" value="MBI2878020.1"/>
    <property type="molecule type" value="Genomic_DNA"/>
</dbReference>
<dbReference type="GO" id="GO:0016616">
    <property type="term" value="F:oxidoreductase activity, acting on the CH-OH group of donors, NAD or NADP as acceptor"/>
    <property type="evidence" value="ECO:0007669"/>
    <property type="project" value="TreeGrafter"/>
</dbReference>
<comment type="similarity">
    <text evidence="1">Belongs to the short-chain dehydrogenases/reductases (SDR) family.</text>
</comment>
<dbReference type="PRINTS" id="PR00081">
    <property type="entry name" value="GDHRDH"/>
</dbReference>
<dbReference type="Proteomes" id="UP000769766">
    <property type="component" value="Unassembled WGS sequence"/>
</dbReference>
<dbReference type="InterPro" id="IPR036291">
    <property type="entry name" value="NAD(P)-bd_dom_sf"/>
</dbReference>
<accession>A0A932G290</accession>
<dbReference type="InterPro" id="IPR020904">
    <property type="entry name" value="Sc_DH/Rdtase_CS"/>
</dbReference>
<proteinExistence type="inferred from homology"/>
<evidence type="ECO:0000313" key="2">
    <source>
        <dbReference type="EMBL" id="MBI2878020.1"/>
    </source>
</evidence>
<dbReference type="PANTHER" id="PTHR42760">
    <property type="entry name" value="SHORT-CHAIN DEHYDROGENASES/REDUCTASES FAMILY MEMBER"/>
    <property type="match status" value="1"/>
</dbReference>
<gene>
    <name evidence="2" type="ORF">HYY20_14175</name>
</gene>
<evidence type="ECO:0000256" key="1">
    <source>
        <dbReference type="ARBA" id="ARBA00006484"/>
    </source>
</evidence>
<dbReference type="CDD" id="cd05233">
    <property type="entry name" value="SDR_c"/>
    <property type="match status" value="1"/>
</dbReference>
<organism evidence="2 3">
    <name type="scientific">Tectimicrobiota bacterium</name>
    <dbReference type="NCBI Taxonomy" id="2528274"/>
    <lineage>
        <taxon>Bacteria</taxon>
        <taxon>Pseudomonadati</taxon>
        <taxon>Nitrospinota/Tectimicrobiota group</taxon>
        <taxon>Candidatus Tectimicrobiota</taxon>
    </lineage>
</organism>
<comment type="caution">
    <text evidence="2">The sequence shown here is derived from an EMBL/GenBank/DDBJ whole genome shotgun (WGS) entry which is preliminary data.</text>
</comment>
<name>A0A932G290_UNCTE</name>
<dbReference type="Gene3D" id="3.40.50.720">
    <property type="entry name" value="NAD(P)-binding Rossmann-like Domain"/>
    <property type="match status" value="1"/>
</dbReference>
<sequence>MLLQEFRLDGRVALVAGGGRGLGRTIALALAEAGADIAVAARTPHEIQETAEQVRALGRRAVALRTDVRVAREVQEMADRTVAELGRIDILVNSAGLGLEKSFMEITEEEWRQVIDTNLLGTFLCCQAVGKHLLAQGQGKVINLTSGLALRGIEKGAAYCASKGGVLQLTRALSLEWAP</sequence>
<dbReference type="PROSITE" id="PS00061">
    <property type="entry name" value="ADH_SHORT"/>
    <property type="match status" value="1"/>
</dbReference>